<reference evidence="4" key="1">
    <citation type="submission" date="2013-01" db="EMBL/GenBank/DDBJ databases">
        <title>Draft Genome Sequence of a Mulberry Tree, Morus notabilis C.K. Schneid.</title>
        <authorList>
            <person name="He N."/>
            <person name="Zhao S."/>
        </authorList>
    </citation>
    <scope>NUCLEOTIDE SEQUENCE</scope>
</reference>
<proteinExistence type="predicted"/>
<feature type="compositionally biased region" description="Basic and acidic residues" evidence="1">
    <location>
        <begin position="73"/>
        <end position="84"/>
    </location>
</feature>
<keyword evidence="4" id="KW-1185">Reference proteome</keyword>
<organism evidence="3 4">
    <name type="scientific">Morus notabilis</name>
    <dbReference type="NCBI Taxonomy" id="981085"/>
    <lineage>
        <taxon>Eukaryota</taxon>
        <taxon>Viridiplantae</taxon>
        <taxon>Streptophyta</taxon>
        <taxon>Embryophyta</taxon>
        <taxon>Tracheophyta</taxon>
        <taxon>Spermatophyta</taxon>
        <taxon>Magnoliopsida</taxon>
        <taxon>eudicotyledons</taxon>
        <taxon>Gunneridae</taxon>
        <taxon>Pentapetalae</taxon>
        <taxon>rosids</taxon>
        <taxon>fabids</taxon>
        <taxon>Rosales</taxon>
        <taxon>Moraceae</taxon>
        <taxon>Moreae</taxon>
        <taxon>Morus</taxon>
    </lineage>
</organism>
<protein>
    <submittedName>
        <fullName evidence="3">Uncharacterized protein</fullName>
    </submittedName>
</protein>
<name>W9QI93_9ROSA</name>
<keyword evidence="2" id="KW-1133">Transmembrane helix</keyword>
<dbReference type="EMBL" id="KE343270">
    <property type="protein sequence ID" value="EXB20713.1"/>
    <property type="molecule type" value="Genomic_DNA"/>
</dbReference>
<dbReference type="AlphaFoldDB" id="W9QI93"/>
<dbReference type="Proteomes" id="UP000030645">
    <property type="component" value="Unassembled WGS sequence"/>
</dbReference>
<keyword evidence="2" id="KW-0472">Membrane</keyword>
<accession>W9QI93</accession>
<evidence type="ECO:0000256" key="1">
    <source>
        <dbReference type="SAM" id="MobiDB-lite"/>
    </source>
</evidence>
<sequence>MDITNFFQSHLPPEESGSLLRRKYGAGTFEREMKSLGLALWLCCILIIVDTLLNPPLVDRFSRRLLMIGFPDDIGHGSGVKERFTPPSPNSGDGGSP</sequence>
<feature type="transmembrane region" description="Helical" evidence="2">
    <location>
        <begin position="38"/>
        <end position="58"/>
    </location>
</feature>
<evidence type="ECO:0000256" key="2">
    <source>
        <dbReference type="SAM" id="Phobius"/>
    </source>
</evidence>
<feature type="region of interest" description="Disordered" evidence="1">
    <location>
        <begin position="73"/>
        <end position="97"/>
    </location>
</feature>
<gene>
    <name evidence="3" type="ORF">L484_007620</name>
</gene>
<keyword evidence="2" id="KW-0812">Transmembrane</keyword>
<evidence type="ECO:0000313" key="4">
    <source>
        <dbReference type="Proteomes" id="UP000030645"/>
    </source>
</evidence>
<evidence type="ECO:0000313" key="3">
    <source>
        <dbReference type="EMBL" id="EXB20713.1"/>
    </source>
</evidence>